<accession>A0A9W4UTA0</accession>
<protein>
    <submittedName>
        <fullName evidence="1">Uncharacterized protein</fullName>
    </submittedName>
</protein>
<evidence type="ECO:0000313" key="2">
    <source>
        <dbReference type="Proteomes" id="UP001152607"/>
    </source>
</evidence>
<dbReference type="EMBL" id="CAOQHR010000012">
    <property type="protein sequence ID" value="CAI6341941.1"/>
    <property type="molecule type" value="Genomic_DNA"/>
</dbReference>
<evidence type="ECO:0000313" key="1">
    <source>
        <dbReference type="EMBL" id="CAI6341941.1"/>
    </source>
</evidence>
<name>A0A9W4UTA0_9PLEO</name>
<gene>
    <name evidence="1" type="ORF">PDIGIT_LOCUS15141</name>
</gene>
<dbReference type="AlphaFoldDB" id="A0A9W4UTA0"/>
<comment type="caution">
    <text evidence="1">The sequence shown here is derived from an EMBL/GenBank/DDBJ whole genome shotgun (WGS) entry which is preliminary data.</text>
</comment>
<sequence length="66" mass="7566">MRMHSALPLAVEALCCKSHNSVTRHPPVLFCPRQVHPFAFHLYIQRFGASETWEYLGQTLARSAQQ</sequence>
<dbReference type="Proteomes" id="UP001152607">
    <property type="component" value="Unassembled WGS sequence"/>
</dbReference>
<organism evidence="1 2">
    <name type="scientific">Periconia digitata</name>
    <dbReference type="NCBI Taxonomy" id="1303443"/>
    <lineage>
        <taxon>Eukaryota</taxon>
        <taxon>Fungi</taxon>
        <taxon>Dikarya</taxon>
        <taxon>Ascomycota</taxon>
        <taxon>Pezizomycotina</taxon>
        <taxon>Dothideomycetes</taxon>
        <taxon>Pleosporomycetidae</taxon>
        <taxon>Pleosporales</taxon>
        <taxon>Massarineae</taxon>
        <taxon>Periconiaceae</taxon>
        <taxon>Periconia</taxon>
    </lineage>
</organism>
<reference evidence="1" key="1">
    <citation type="submission" date="2023-01" db="EMBL/GenBank/DDBJ databases">
        <authorList>
            <person name="Van Ghelder C."/>
            <person name="Rancurel C."/>
        </authorList>
    </citation>
    <scope>NUCLEOTIDE SEQUENCE</scope>
    <source>
        <strain evidence="1">CNCM I-4278</strain>
    </source>
</reference>
<keyword evidence="2" id="KW-1185">Reference proteome</keyword>
<proteinExistence type="predicted"/>